<dbReference type="GO" id="GO:0008720">
    <property type="term" value="F:D-lactate dehydrogenase (NAD+) activity"/>
    <property type="evidence" value="ECO:0007669"/>
    <property type="project" value="TreeGrafter"/>
</dbReference>
<dbReference type="GO" id="GO:1903457">
    <property type="term" value="P:lactate catabolic process"/>
    <property type="evidence" value="ECO:0007669"/>
    <property type="project" value="TreeGrafter"/>
</dbReference>
<dbReference type="InterPro" id="IPR006094">
    <property type="entry name" value="Oxid_FAD_bind_N"/>
</dbReference>
<comment type="subcellular location">
    <subcellularLocation>
        <location evidence="2">Mitochondrion</location>
    </subcellularLocation>
</comment>
<evidence type="ECO:0000256" key="8">
    <source>
        <dbReference type="ARBA" id="ARBA00023128"/>
    </source>
</evidence>
<evidence type="ECO:0000256" key="1">
    <source>
        <dbReference type="ARBA" id="ARBA00001974"/>
    </source>
</evidence>
<accession>A0A915KIX4</accession>
<dbReference type="EC" id="1.1.2.4" evidence="9"/>
<keyword evidence="5" id="KW-0274">FAD</keyword>
<proteinExistence type="inferred from homology"/>
<dbReference type="PANTHER" id="PTHR11748">
    <property type="entry name" value="D-LACTATE DEHYDROGENASE"/>
    <property type="match status" value="1"/>
</dbReference>
<dbReference type="InterPro" id="IPR036318">
    <property type="entry name" value="FAD-bd_PCMH-like_sf"/>
</dbReference>
<dbReference type="SUPFAM" id="SSF55103">
    <property type="entry name" value="FAD-linked oxidases, C-terminal domain"/>
    <property type="match status" value="1"/>
</dbReference>
<evidence type="ECO:0000313" key="11">
    <source>
        <dbReference type="Proteomes" id="UP000887565"/>
    </source>
</evidence>
<evidence type="ECO:0000259" key="10">
    <source>
        <dbReference type="PROSITE" id="PS51387"/>
    </source>
</evidence>
<dbReference type="InterPro" id="IPR016164">
    <property type="entry name" value="FAD-linked_Oxase-like_C"/>
</dbReference>
<dbReference type="Gene3D" id="3.30.465.10">
    <property type="match status" value="1"/>
</dbReference>
<dbReference type="FunFam" id="3.30.465.10:FF:000016">
    <property type="entry name" value="probable D-lactate dehydrogenase, mitochondrial"/>
    <property type="match status" value="1"/>
</dbReference>
<feature type="domain" description="FAD-binding PCMH-type" evidence="10">
    <location>
        <begin position="8"/>
        <end position="189"/>
    </location>
</feature>
<sequence length="307" mass="33189">MNIIFHYFRLGKPEIVVKAESVDDVSKVVSFCNQRKMPVIAFGGGTGLEGGVSAIKGGVSLDLSALDQIVVVNAEDFDCTVQCGVTRVQLNTYLKDTGLFFPVDPGADATLGGMCATSASGTNAVRYGTMRENVLNLQVVLANGDIIYTRGEGRHVRKSAAGYNLTNLFVGSEGTLGIITAATLKLYGIPECISVAVVPFSTVRSAVDAVVQILQNCIPVSRIEFLDEAQITACNKYSKLNLKVTPTLFLEFHGSLSTMEPHIELTKDICSTLNGQDCEFNWASSKEERDNLWVARHNAYYACLALK</sequence>
<dbReference type="PANTHER" id="PTHR11748:SF111">
    <property type="entry name" value="D-LACTATE DEHYDROGENASE, MITOCHONDRIAL-RELATED"/>
    <property type="match status" value="1"/>
</dbReference>
<dbReference type="Pfam" id="PF02913">
    <property type="entry name" value="FAD-oxidase_C"/>
    <property type="match status" value="1"/>
</dbReference>
<evidence type="ECO:0000256" key="7">
    <source>
        <dbReference type="ARBA" id="ARBA00023002"/>
    </source>
</evidence>
<evidence type="ECO:0000256" key="4">
    <source>
        <dbReference type="ARBA" id="ARBA00022630"/>
    </source>
</evidence>
<keyword evidence="4" id="KW-0285">Flavoprotein</keyword>
<dbReference type="OMA" id="ERSTVIC"/>
<evidence type="ECO:0000256" key="5">
    <source>
        <dbReference type="ARBA" id="ARBA00022827"/>
    </source>
</evidence>
<keyword evidence="11" id="KW-1185">Reference proteome</keyword>
<name>A0A915KIX4_ROMCU</name>
<evidence type="ECO:0000256" key="3">
    <source>
        <dbReference type="ARBA" id="ARBA00008000"/>
    </source>
</evidence>
<comment type="similarity">
    <text evidence="3">Belongs to the FAD-binding oxidoreductase/transferase type 4 family.</text>
</comment>
<dbReference type="InterPro" id="IPR016169">
    <property type="entry name" value="FAD-bd_PCMH_sub2"/>
</dbReference>
<evidence type="ECO:0000256" key="6">
    <source>
        <dbReference type="ARBA" id="ARBA00022946"/>
    </source>
</evidence>
<organism evidence="11 12">
    <name type="scientific">Romanomermis culicivorax</name>
    <name type="common">Nematode worm</name>
    <dbReference type="NCBI Taxonomy" id="13658"/>
    <lineage>
        <taxon>Eukaryota</taxon>
        <taxon>Metazoa</taxon>
        <taxon>Ecdysozoa</taxon>
        <taxon>Nematoda</taxon>
        <taxon>Enoplea</taxon>
        <taxon>Dorylaimia</taxon>
        <taxon>Mermithida</taxon>
        <taxon>Mermithoidea</taxon>
        <taxon>Mermithidae</taxon>
        <taxon>Romanomermis</taxon>
    </lineage>
</organism>
<dbReference type="Proteomes" id="UP000887565">
    <property type="component" value="Unplaced"/>
</dbReference>
<dbReference type="InterPro" id="IPR004113">
    <property type="entry name" value="FAD-bd_oxidored_4_C"/>
</dbReference>
<dbReference type="SUPFAM" id="SSF56176">
    <property type="entry name" value="FAD-binding/transporter-associated domain-like"/>
    <property type="match status" value="1"/>
</dbReference>
<dbReference type="GO" id="GO:0071949">
    <property type="term" value="F:FAD binding"/>
    <property type="evidence" value="ECO:0007669"/>
    <property type="project" value="InterPro"/>
</dbReference>
<evidence type="ECO:0000313" key="12">
    <source>
        <dbReference type="WBParaSite" id="nRc.2.0.1.t37951-RA"/>
    </source>
</evidence>
<dbReference type="Pfam" id="PF01565">
    <property type="entry name" value="FAD_binding_4"/>
    <property type="match status" value="1"/>
</dbReference>
<dbReference type="GO" id="GO:0005739">
    <property type="term" value="C:mitochondrion"/>
    <property type="evidence" value="ECO:0007669"/>
    <property type="project" value="UniProtKB-SubCell"/>
</dbReference>
<dbReference type="InterPro" id="IPR016166">
    <property type="entry name" value="FAD-bd_PCMH"/>
</dbReference>
<keyword evidence="6" id="KW-0809">Transit peptide</keyword>
<protein>
    <recommendedName>
        <fullName evidence="9">D-lactate dehydrogenase (cytochrome)</fullName>
        <ecNumber evidence="9">1.1.2.4</ecNumber>
    </recommendedName>
</protein>
<keyword evidence="7" id="KW-0560">Oxidoreductase</keyword>
<comment type="cofactor">
    <cofactor evidence="1">
        <name>FAD</name>
        <dbReference type="ChEBI" id="CHEBI:57692"/>
    </cofactor>
</comment>
<dbReference type="GO" id="GO:0004458">
    <property type="term" value="F:D-lactate dehydrogenase (cytochrome) activity"/>
    <property type="evidence" value="ECO:0007669"/>
    <property type="project" value="UniProtKB-EC"/>
</dbReference>
<dbReference type="WBParaSite" id="nRc.2.0.1.t37951-RA">
    <property type="protein sequence ID" value="nRc.2.0.1.t37951-RA"/>
    <property type="gene ID" value="nRc.2.0.1.g37951"/>
</dbReference>
<evidence type="ECO:0000256" key="2">
    <source>
        <dbReference type="ARBA" id="ARBA00004173"/>
    </source>
</evidence>
<dbReference type="PROSITE" id="PS51387">
    <property type="entry name" value="FAD_PCMH"/>
    <property type="match status" value="1"/>
</dbReference>
<keyword evidence="8" id="KW-0496">Mitochondrion</keyword>
<dbReference type="AlphaFoldDB" id="A0A915KIX4"/>
<reference evidence="12" key="1">
    <citation type="submission" date="2022-11" db="UniProtKB">
        <authorList>
            <consortium name="WormBaseParasite"/>
        </authorList>
    </citation>
    <scope>IDENTIFICATION</scope>
</reference>
<evidence type="ECO:0000256" key="9">
    <source>
        <dbReference type="ARBA" id="ARBA00038897"/>
    </source>
</evidence>